<reference evidence="1 2" key="1">
    <citation type="journal article" date="2021" name="Nat. Plants">
        <title>The Taxus genome provides insights into paclitaxel biosynthesis.</title>
        <authorList>
            <person name="Xiong X."/>
            <person name="Gou J."/>
            <person name="Liao Q."/>
            <person name="Li Y."/>
            <person name="Zhou Q."/>
            <person name="Bi G."/>
            <person name="Li C."/>
            <person name="Du R."/>
            <person name="Wang X."/>
            <person name="Sun T."/>
            <person name="Guo L."/>
            <person name="Liang H."/>
            <person name="Lu P."/>
            <person name="Wu Y."/>
            <person name="Zhang Z."/>
            <person name="Ro D.K."/>
            <person name="Shang Y."/>
            <person name="Huang S."/>
            <person name="Yan J."/>
        </authorList>
    </citation>
    <scope>NUCLEOTIDE SEQUENCE [LARGE SCALE GENOMIC DNA]</scope>
    <source>
        <strain evidence="1">Ta-2019</strain>
    </source>
</reference>
<organism evidence="1 2">
    <name type="scientific">Taxus chinensis</name>
    <name type="common">Chinese yew</name>
    <name type="synonym">Taxus wallichiana var. chinensis</name>
    <dbReference type="NCBI Taxonomy" id="29808"/>
    <lineage>
        <taxon>Eukaryota</taxon>
        <taxon>Viridiplantae</taxon>
        <taxon>Streptophyta</taxon>
        <taxon>Embryophyta</taxon>
        <taxon>Tracheophyta</taxon>
        <taxon>Spermatophyta</taxon>
        <taxon>Pinopsida</taxon>
        <taxon>Pinidae</taxon>
        <taxon>Conifers II</taxon>
        <taxon>Cupressales</taxon>
        <taxon>Taxaceae</taxon>
        <taxon>Taxus</taxon>
    </lineage>
</organism>
<sequence length="56" mass="6229">RDLSHKTFTDPCEALEVAMCAEVVRSVDTGVSPFMEAQIAEMANQLEKLFTNSTHE</sequence>
<dbReference type="EMBL" id="JAHRHJ020000011">
    <property type="protein sequence ID" value="KAH9294867.1"/>
    <property type="molecule type" value="Genomic_DNA"/>
</dbReference>
<comment type="caution">
    <text evidence="1">The sequence shown here is derived from an EMBL/GenBank/DDBJ whole genome shotgun (WGS) entry which is preliminary data.</text>
</comment>
<dbReference type="Proteomes" id="UP000824469">
    <property type="component" value="Unassembled WGS sequence"/>
</dbReference>
<accession>A0AA38FAU5</accession>
<evidence type="ECO:0000313" key="1">
    <source>
        <dbReference type="EMBL" id="KAH9294867.1"/>
    </source>
</evidence>
<dbReference type="AlphaFoldDB" id="A0AA38FAU5"/>
<name>A0AA38FAU5_TAXCH</name>
<feature type="non-terminal residue" evidence="1">
    <location>
        <position position="56"/>
    </location>
</feature>
<protein>
    <submittedName>
        <fullName evidence="1">Uncharacterized protein</fullName>
    </submittedName>
</protein>
<proteinExistence type="predicted"/>
<feature type="non-terminal residue" evidence="1">
    <location>
        <position position="1"/>
    </location>
</feature>
<gene>
    <name evidence="1" type="ORF">KI387_038455</name>
</gene>
<evidence type="ECO:0000313" key="2">
    <source>
        <dbReference type="Proteomes" id="UP000824469"/>
    </source>
</evidence>
<keyword evidence="2" id="KW-1185">Reference proteome</keyword>